<feature type="domain" description="BRCA2 OB1" evidence="6">
    <location>
        <begin position="1071"/>
        <end position="1182"/>
    </location>
</feature>
<proteinExistence type="predicted"/>
<keyword evidence="2" id="KW-0227">DNA damage</keyword>
<dbReference type="VEuPathDB" id="VectorBase:ADIR004479"/>
<accession>A0A182NA03</accession>
<dbReference type="InterPro" id="IPR036315">
    <property type="entry name" value="BRCA2_hlx_sf"/>
</dbReference>
<dbReference type="SUPFAM" id="SSF81872">
    <property type="entry name" value="BRCA2 helical domain"/>
    <property type="match status" value="1"/>
</dbReference>
<dbReference type="Pfam" id="PF09169">
    <property type="entry name" value="BRCA-2_helical"/>
    <property type="match status" value="1"/>
</dbReference>
<dbReference type="Pfam" id="PF09103">
    <property type="entry name" value="BRCA-2_OB1"/>
    <property type="match status" value="1"/>
</dbReference>
<reference evidence="10" key="1">
    <citation type="submission" date="2013-03" db="EMBL/GenBank/DDBJ databases">
        <title>The Genome Sequence of Anopheles dirus WRAIR2.</title>
        <authorList>
            <consortium name="The Broad Institute Genomics Platform"/>
            <person name="Neafsey D.E."/>
            <person name="Walton C."/>
            <person name="Walker B."/>
            <person name="Young S.K."/>
            <person name="Zeng Q."/>
            <person name="Gargeya S."/>
            <person name="Fitzgerald M."/>
            <person name="Haas B."/>
            <person name="Abouelleil A."/>
            <person name="Allen A.W."/>
            <person name="Alvarado L."/>
            <person name="Arachchi H.M."/>
            <person name="Berlin A.M."/>
            <person name="Chapman S.B."/>
            <person name="Gainer-Dewar J."/>
            <person name="Goldberg J."/>
            <person name="Griggs A."/>
            <person name="Gujja S."/>
            <person name="Hansen M."/>
            <person name="Howarth C."/>
            <person name="Imamovic A."/>
            <person name="Ireland A."/>
            <person name="Larimer J."/>
            <person name="McCowan C."/>
            <person name="Murphy C."/>
            <person name="Pearson M."/>
            <person name="Poon T.W."/>
            <person name="Priest M."/>
            <person name="Roberts A."/>
            <person name="Saif S."/>
            <person name="Shea T."/>
            <person name="Sisk P."/>
            <person name="Sykes S."/>
            <person name="Wortman J."/>
            <person name="Nusbaum C."/>
            <person name="Birren B."/>
        </authorList>
    </citation>
    <scope>NUCLEOTIDE SEQUENCE [LARGE SCALE GENOMIC DNA]</scope>
    <source>
        <strain evidence="10">WRAIR2</strain>
    </source>
</reference>
<evidence type="ECO:0000259" key="8">
    <source>
        <dbReference type="Pfam" id="PF09169"/>
    </source>
</evidence>
<dbReference type="GO" id="GO:0005634">
    <property type="term" value="C:nucleus"/>
    <property type="evidence" value="ECO:0007669"/>
    <property type="project" value="TreeGrafter"/>
</dbReference>
<dbReference type="GO" id="GO:0000724">
    <property type="term" value="P:double-strand break repair via homologous recombination"/>
    <property type="evidence" value="ECO:0007669"/>
    <property type="project" value="InterPro"/>
</dbReference>
<dbReference type="CDD" id="cd04493">
    <property type="entry name" value="BRCA2DBD_OB1"/>
    <property type="match status" value="1"/>
</dbReference>
<evidence type="ECO:0000256" key="3">
    <source>
        <dbReference type="ARBA" id="ARBA00023125"/>
    </source>
</evidence>
<keyword evidence="4" id="KW-0233">DNA recombination</keyword>
<evidence type="ECO:0000313" key="10">
    <source>
        <dbReference type="Proteomes" id="UP000075884"/>
    </source>
</evidence>
<dbReference type="InterPro" id="IPR015252">
    <property type="entry name" value="BRCA2_hlx"/>
</dbReference>
<keyword evidence="10" id="KW-1185">Reference proteome</keyword>
<dbReference type="Pfam" id="PF00634">
    <property type="entry name" value="BRCA2"/>
    <property type="match status" value="1"/>
</dbReference>
<evidence type="ECO:0000256" key="4">
    <source>
        <dbReference type="ARBA" id="ARBA00023172"/>
    </source>
</evidence>
<dbReference type="EnsemblMetazoa" id="ADIR004479-RA">
    <property type="protein sequence ID" value="ADIR004479-PA"/>
    <property type="gene ID" value="ADIR004479"/>
</dbReference>
<evidence type="ECO:0000259" key="7">
    <source>
        <dbReference type="Pfam" id="PF09104"/>
    </source>
</evidence>
<dbReference type="PANTHER" id="PTHR11289:SF0">
    <property type="entry name" value="BREAST CANCER TYPE 2 SUSCEPTIBILITY PROTEIN"/>
    <property type="match status" value="1"/>
</dbReference>
<dbReference type="STRING" id="7168.A0A182NA03"/>
<dbReference type="InterPro" id="IPR015188">
    <property type="entry name" value="BRCA2_OB_3"/>
</dbReference>
<dbReference type="InterPro" id="IPR012340">
    <property type="entry name" value="NA-bd_OB-fold"/>
</dbReference>
<name>A0A182NA03_9DIPT</name>
<dbReference type="GO" id="GO:0006355">
    <property type="term" value="P:regulation of DNA-templated transcription"/>
    <property type="evidence" value="ECO:0007669"/>
    <property type="project" value="TreeGrafter"/>
</dbReference>
<dbReference type="GO" id="GO:0003677">
    <property type="term" value="F:DNA binding"/>
    <property type="evidence" value="ECO:0007669"/>
    <property type="project" value="UniProtKB-KW"/>
</dbReference>
<dbReference type="InterPro" id="IPR015525">
    <property type="entry name" value="BRCA2"/>
</dbReference>
<dbReference type="SUPFAM" id="SSF50249">
    <property type="entry name" value="Nucleic acid-binding proteins"/>
    <property type="match status" value="3"/>
</dbReference>
<evidence type="ECO:0000259" key="6">
    <source>
        <dbReference type="Pfam" id="PF09103"/>
    </source>
</evidence>
<keyword evidence="1" id="KW-0677">Repeat</keyword>
<keyword evidence="5" id="KW-0234">DNA repair</keyword>
<evidence type="ECO:0000313" key="9">
    <source>
        <dbReference type="EnsemblMetazoa" id="ADIR004479-PA"/>
    </source>
</evidence>
<organism evidence="9 10">
    <name type="scientific">Anopheles dirus</name>
    <dbReference type="NCBI Taxonomy" id="7168"/>
    <lineage>
        <taxon>Eukaryota</taxon>
        <taxon>Metazoa</taxon>
        <taxon>Ecdysozoa</taxon>
        <taxon>Arthropoda</taxon>
        <taxon>Hexapoda</taxon>
        <taxon>Insecta</taxon>
        <taxon>Pterygota</taxon>
        <taxon>Neoptera</taxon>
        <taxon>Endopterygota</taxon>
        <taxon>Diptera</taxon>
        <taxon>Nematocera</taxon>
        <taxon>Culicoidea</taxon>
        <taxon>Culicidae</taxon>
        <taxon>Anophelinae</taxon>
        <taxon>Anopheles</taxon>
    </lineage>
</organism>
<dbReference type="SUPFAM" id="SSF81878">
    <property type="entry name" value="BRCA2 tower domain"/>
    <property type="match status" value="1"/>
</dbReference>
<dbReference type="Pfam" id="PF09104">
    <property type="entry name" value="BRCA-2_OB3"/>
    <property type="match status" value="1"/>
</dbReference>
<feature type="domain" description="BRCA2 OB3" evidence="7">
    <location>
        <begin position="1427"/>
        <end position="1570"/>
    </location>
</feature>
<keyword evidence="3" id="KW-0238">DNA-binding</keyword>
<dbReference type="InterPro" id="IPR015187">
    <property type="entry name" value="BRCA2_OB_1"/>
</dbReference>
<protein>
    <recommendedName>
        <fullName evidence="11">Tower domain-containing protein</fullName>
    </recommendedName>
</protein>
<sequence length="1596" mass="175749">KANAIAVPCKVPSAEFIACTNEEFLTVGELARRAGTSCNTDCAIPQRSTSTTTKPYNYSFTQMEIDTQMIGIFDAAEMLSGSAAQEDPEKPPDSNEVVSIATKQNVSPAKLVENNSPEPKQLIDPIPPGPRSIVQAILDDFRLDEGEDRPFEVDLSIIKSESLRRRLIQLQDLIASPPKAVKRSQVCRQYGGRLREETDCVTMEPAKVAEQVPPSDNNASVEIGKPFMGGFSTAAGNTIAISTAALELALQMFAEEEVKLQDEEKTTPPVENALEHAQQKFLEQESNVDNETISNRVSTAGGVKYAVPNNEPVKACSARPNDTAKGTTSTGGFSTASGSTIFVSKQALERAQKAFDEVESCVEKENNSRKTEETPQKLCTEQEAKSLVPPDMGLEMKQPSFCGGFSTAGGSFFAVSKQALEKVHKTFEESTQDKENTSKTVASFSGGFNTAGGNKISVSRKALERAQTIFAEEDTNSSEPGGLTTAVGSKPAVPKTALENAKAICDADKENLTSNAASFSGGFSTAGGSKISVWKQALENAQSKFAKEDLPENVDHNHDENASKRSTFTGGFSTAGGSSIAVSKKALEWAQKAFEEEADTVADKENVVDNVTTSEGGFNTVPNGGKISVSQKGLENAHRAFTREGESKDSFNCGLEVRKAMTRFAQEKLILPDGSSSGGMPLLTMFSRASGAAIAVSEDALEKAKQLWNESDTDHSPAGDSLANAKLTRDDIIQQEPQGAYQLKRKLSFADDEESVVTPTKKLRSNALSIAPIQTSTPAATGIGATKHVKSQTVTNPTAESPSALDVDEFFAQLDDHEFQELFCEQKQKQTRLLAKFNQCADALPAKPKAPTGTTDWDDSFSEILPNLPSSGGEACANRSIRPSVLVQQRRAEELQKRRQYVENKPEDACRPREFDFCNRKQRKDRPGLHESVPGCVPVPSTVLTPAMCVTLENVLHFRFNMTDYYGESFAESNISGIPIGPDGREGHLIMDSRSTIGMEEMKVALLAAPGIDPRLIPPGWVENAWRWIVTKLSAYERNFSEHLRGSLTPETVFQQLQYRYQREIDSAHRSALRKMLEKDDIPGRRMVLFVSNVFQVDGPPGTELKLSDGWYAVRTAIDFPLAGAVRAGKIAIGTKLMVQGAELLNHKEGCSPLAVPPDVRLKIGANACRRARWSVRLGYYRCPVPFAIRCNTIHDRGGLIARFRATIVRVYPLMFVGKSSTEAQGGSVLRSERMQQKHNRRNDASQLENLHKLYNSVQEQLERERAAVSLNRNIRVTEQTTTAELQECLENGLDVSFLDIELTRSQQLIIEQFQQRRQEELQNEINRRVKTQFGKSSSRATVTSLLKVRLMDRTRPDRTFLLSIWRPTDDVRSVLQELNHIEFGNITANGTKNSDVQLTAHKSSTYQRIAPEALEAASPTLAHFSRSITPIGTIDAIHFRPPFGEFDTVGVVVHVGTADTKKFQSIYLVDTAMELLCVNFWHGLVEYAYEDVVRERTVLCVSNLQWRTFNRKATSGIPQSFATEYTTCTENPRQPYLRAEWERFNVQLSAIELEPFFQQCRDRIGESLNAAALNAARGVQQCVETTDRNVGLDLR</sequence>
<evidence type="ECO:0000256" key="5">
    <source>
        <dbReference type="ARBA" id="ARBA00023204"/>
    </source>
</evidence>
<dbReference type="Gene3D" id="2.40.50.140">
    <property type="entry name" value="Nucleic acid-binding proteins"/>
    <property type="match status" value="4"/>
</dbReference>
<evidence type="ECO:0008006" key="11">
    <source>
        <dbReference type="Google" id="ProtNLM"/>
    </source>
</evidence>
<dbReference type="PROSITE" id="PS50138">
    <property type="entry name" value="BRCA2_REPEAT"/>
    <property type="match status" value="6"/>
</dbReference>
<dbReference type="InterPro" id="IPR002093">
    <property type="entry name" value="BRCA2_repeat"/>
</dbReference>
<evidence type="ECO:0000256" key="2">
    <source>
        <dbReference type="ARBA" id="ARBA00022763"/>
    </source>
</evidence>
<feature type="domain" description="Breast cancer type 2 susceptibility protein helical" evidence="8">
    <location>
        <begin position="904"/>
        <end position="1067"/>
    </location>
</feature>
<reference evidence="9" key="2">
    <citation type="submission" date="2020-05" db="UniProtKB">
        <authorList>
            <consortium name="EnsemblMetazoa"/>
        </authorList>
    </citation>
    <scope>IDENTIFICATION</scope>
    <source>
        <strain evidence="9">WRAIR2</strain>
    </source>
</reference>
<dbReference type="PANTHER" id="PTHR11289">
    <property type="entry name" value="BREAST CANCER TYPE 2 SUSCEPTIBILITY PROTEIN BRCA2"/>
    <property type="match status" value="1"/>
</dbReference>
<evidence type="ECO:0000256" key="1">
    <source>
        <dbReference type="ARBA" id="ARBA00022737"/>
    </source>
</evidence>
<dbReference type="Proteomes" id="UP000075884">
    <property type="component" value="Unassembled WGS sequence"/>
</dbReference>